<gene>
    <name evidence="1" type="ORF">MY1_1093</name>
</gene>
<dbReference type="AlphaFoldDB" id="F9CX51"/>
<dbReference type="RefSeq" id="WP_007550708.1">
    <property type="nucleotide sequence ID" value="NZ_AFPU01000001.1"/>
</dbReference>
<dbReference type="Proteomes" id="UP000004440">
    <property type="component" value="Unassembled WGS sequence"/>
</dbReference>
<keyword evidence="2" id="KW-1185">Reference proteome</keyword>
<proteinExistence type="predicted"/>
<protein>
    <submittedName>
        <fullName evidence="1">Uncharacterized protein</fullName>
    </submittedName>
</protein>
<evidence type="ECO:0000313" key="2">
    <source>
        <dbReference type="Proteomes" id="UP000004440"/>
    </source>
</evidence>
<name>F9CX51_9ARCH</name>
<dbReference type="EMBL" id="AFPU01000001">
    <property type="protein sequence ID" value="EGP93853.1"/>
    <property type="molecule type" value="Genomic_DNA"/>
</dbReference>
<reference evidence="1 2" key="1">
    <citation type="journal article" date="2011" name="J. Bacteriol.">
        <title>Genome Sequence of an Ammonia-Oxidizing Soil Archaeon, "Candidatus Nitrosoarchaeum koreensis" MY1.</title>
        <authorList>
            <person name="Kim B.K."/>
            <person name="Jung M.Y."/>
            <person name="Yu D.S."/>
            <person name="Park S.J."/>
            <person name="Oh T.K."/>
            <person name="Rhee S.K."/>
            <person name="Kim J.F."/>
        </authorList>
    </citation>
    <scope>NUCLEOTIDE SEQUENCE [LARGE SCALE GENOMIC DNA]</scope>
    <source>
        <strain evidence="1 2">MY1</strain>
    </source>
</reference>
<dbReference type="PATRIC" id="fig|1001994.6.peg.1079"/>
<evidence type="ECO:0000313" key="1">
    <source>
        <dbReference type="EMBL" id="EGP93853.1"/>
    </source>
</evidence>
<comment type="caution">
    <text evidence="1">The sequence shown here is derived from an EMBL/GenBank/DDBJ whole genome shotgun (WGS) entry which is preliminary data.</text>
</comment>
<sequence>MTLQENGILRKTDNVSIRIDSDLSNKLHEKSNEQKISLNTLINHLLEKQVNWNELANEMGWVSMFRSTFRELMDSNTKEKIQKIAETTGTIDLKNSLNYFYGHINLDSILDLFKKRCQSMNVQLRIIPINTSIKIIIQHDLGKNWPLFIIKQMNSILNEIEYRIINEDYNNQGFSFEIVKIGDE</sequence>
<organism evidence="1 2">
    <name type="scientific">Nitrosarchaeum koreense MY1</name>
    <dbReference type="NCBI Taxonomy" id="1001994"/>
    <lineage>
        <taxon>Archaea</taxon>
        <taxon>Nitrososphaerota</taxon>
        <taxon>Nitrososphaeria</taxon>
        <taxon>Nitrosopumilales</taxon>
        <taxon>Nitrosopumilaceae</taxon>
        <taxon>Nitrosarchaeum</taxon>
    </lineage>
</organism>
<accession>F9CX51</accession>